<proteinExistence type="predicted"/>
<feature type="non-terminal residue" evidence="2">
    <location>
        <position position="81"/>
    </location>
</feature>
<evidence type="ECO:0000256" key="1">
    <source>
        <dbReference type="SAM" id="MobiDB-lite"/>
    </source>
</evidence>
<feature type="non-terminal residue" evidence="2">
    <location>
        <position position="1"/>
    </location>
</feature>
<name>A0A0B7BXG4_9EUPU</name>
<feature type="compositionally biased region" description="Basic and acidic residues" evidence="1">
    <location>
        <begin position="49"/>
        <end position="61"/>
    </location>
</feature>
<evidence type="ECO:0000313" key="2">
    <source>
        <dbReference type="EMBL" id="CEK97899.1"/>
    </source>
</evidence>
<feature type="region of interest" description="Disordered" evidence="1">
    <location>
        <begin position="1"/>
        <end position="36"/>
    </location>
</feature>
<reference evidence="2" key="1">
    <citation type="submission" date="2014-12" db="EMBL/GenBank/DDBJ databases">
        <title>Insight into the proteome of Arion vulgaris.</title>
        <authorList>
            <person name="Aradska J."/>
            <person name="Bulat T."/>
            <person name="Smidak R."/>
            <person name="Sarate P."/>
            <person name="Gangsoo J."/>
            <person name="Sialana F."/>
            <person name="Bilban M."/>
            <person name="Lubec G."/>
        </authorList>
    </citation>
    <scope>NUCLEOTIDE SEQUENCE</scope>
    <source>
        <tissue evidence="2">Skin</tissue>
    </source>
</reference>
<dbReference type="AlphaFoldDB" id="A0A0B7BXG4"/>
<sequence length="81" mass="9231">EFHDIQSYRSPDFPYTCSRDDSWTSTRGSDIIPPSYSMAADSKLINKTDQMSKLKEQHSDDAPGGNNVKRESKEQLSSFNR</sequence>
<protein>
    <submittedName>
        <fullName evidence="2">Uncharacterized protein</fullName>
    </submittedName>
</protein>
<feature type="region of interest" description="Disordered" evidence="1">
    <location>
        <begin position="49"/>
        <end position="81"/>
    </location>
</feature>
<accession>A0A0B7BXG4</accession>
<organism evidence="2">
    <name type="scientific">Arion vulgaris</name>
    <dbReference type="NCBI Taxonomy" id="1028688"/>
    <lineage>
        <taxon>Eukaryota</taxon>
        <taxon>Metazoa</taxon>
        <taxon>Spiralia</taxon>
        <taxon>Lophotrochozoa</taxon>
        <taxon>Mollusca</taxon>
        <taxon>Gastropoda</taxon>
        <taxon>Heterobranchia</taxon>
        <taxon>Euthyneura</taxon>
        <taxon>Panpulmonata</taxon>
        <taxon>Eupulmonata</taxon>
        <taxon>Stylommatophora</taxon>
        <taxon>Helicina</taxon>
        <taxon>Arionoidea</taxon>
        <taxon>Arionidae</taxon>
        <taxon>Arion</taxon>
    </lineage>
</organism>
<gene>
    <name evidence="2" type="primary">ORF217209</name>
</gene>
<dbReference type="EMBL" id="HACG01051028">
    <property type="protein sequence ID" value="CEK97899.1"/>
    <property type="molecule type" value="Transcribed_RNA"/>
</dbReference>